<feature type="signal peptide" evidence="2">
    <location>
        <begin position="1"/>
        <end position="25"/>
    </location>
</feature>
<feature type="region of interest" description="Disordered" evidence="1">
    <location>
        <begin position="45"/>
        <end position="66"/>
    </location>
</feature>
<evidence type="ECO:0000313" key="4">
    <source>
        <dbReference type="Proteomes" id="UP001412239"/>
    </source>
</evidence>
<dbReference type="AlphaFoldDB" id="A0A292Q4H8"/>
<evidence type="ECO:0000256" key="1">
    <source>
        <dbReference type="SAM" id="MobiDB-lite"/>
    </source>
</evidence>
<sequence length="103" mass="11633">ILTRPVPLGPCFLIYLFLRLWGGRGGHKGQIRVWRNGIGRGSTECEAYQSSDNREGETDGAPRGTQRKECPAIQAMCSNTIFQSSLHSQRPTFFHYHIYSTAF</sequence>
<evidence type="ECO:0000313" key="3">
    <source>
        <dbReference type="EMBL" id="CUS13643.1"/>
    </source>
</evidence>
<keyword evidence="4" id="KW-1185">Reference proteome</keyword>
<evidence type="ECO:0000256" key="2">
    <source>
        <dbReference type="SAM" id="SignalP"/>
    </source>
</evidence>
<proteinExistence type="predicted"/>
<organism evidence="3 4">
    <name type="scientific">Tuber aestivum</name>
    <name type="common">summer truffle</name>
    <dbReference type="NCBI Taxonomy" id="59557"/>
    <lineage>
        <taxon>Eukaryota</taxon>
        <taxon>Fungi</taxon>
        <taxon>Dikarya</taxon>
        <taxon>Ascomycota</taxon>
        <taxon>Pezizomycotina</taxon>
        <taxon>Pezizomycetes</taxon>
        <taxon>Pezizales</taxon>
        <taxon>Tuberaceae</taxon>
        <taxon>Tuber</taxon>
    </lineage>
</organism>
<reference evidence="3" key="1">
    <citation type="submission" date="2015-10" db="EMBL/GenBank/DDBJ databases">
        <authorList>
            <person name="Regsiter A."/>
            <person name="william w."/>
        </authorList>
    </citation>
    <scope>NUCLEOTIDE SEQUENCE</scope>
    <source>
        <strain evidence="3">Montdore</strain>
    </source>
</reference>
<feature type="chain" id="PRO_5012403526" evidence="2">
    <location>
        <begin position="26"/>
        <end position="103"/>
    </location>
</feature>
<feature type="non-terminal residue" evidence="3">
    <location>
        <position position="1"/>
    </location>
</feature>
<dbReference type="Proteomes" id="UP001412239">
    <property type="component" value="Unassembled WGS sequence"/>
</dbReference>
<accession>A0A292Q4H8</accession>
<gene>
    <name evidence="3" type="ORF">GSTUAT00002168001</name>
</gene>
<name>A0A292Q4H8_9PEZI</name>
<dbReference type="EMBL" id="LN890968">
    <property type="protein sequence ID" value="CUS13643.1"/>
    <property type="molecule type" value="Genomic_DNA"/>
</dbReference>
<keyword evidence="2" id="KW-0732">Signal</keyword>
<protein>
    <submittedName>
        <fullName evidence="3">Uncharacterized protein</fullName>
    </submittedName>
</protein>